<comment type="caution">
    <text evidence="2">The sequence shown here is derived from an EMBL/GenBank/DDBJ whole genome shotgun (WGS) entry which is preliminary data.</text>
</comment>
<dbReference type="EMBL" id="JADAQT010000077">
    <property type="protein sequence ID" value="MBE1876033.1"/>
    <property type="molecule type" value="Genomic_DNA"/>
</dbReference>
<dbReference type="Proteomes" id="UP000625527">
    <property type="component" value="Unassembled WGS sequence"/>
</dbReference>
<feature type="signal peptide" evidence="1">
    <location>
        <begin position="1"/>
        <end position="20"/>
    </location>
</feature>
<keyword evidence="3" id="KW-1185">Reference proteome</keyword>
<evidence type="ECO:0000313" key="2">
    <source>
        <dbReference type="EMBL" id="MBE1876033.1"/>
    </source>
</evidence>
<evidence type="ECO:0000256" key="1">
    <source>
        <dbReference type="SAM" id="SignalP"/>
    </source>
</evidence>
<keyword evidence="1" id="KW-0732">Signal</keyword>
<reference evidence="2 3" key="1">
    <citation type="submission" date="2020-10" db="EMBL/GenBank/DDBJ databases">
        <title>Myceligenerans pegani sp. nov., an endophytic actinomycete isolated from Peganum harmala L. in Xinjiang, China.</title>
        <authorList>
            <person name="Xin L."/>
        </authorList>
    </citation>
    <scope>NUCLEOTIDE SEQUENCE [LARGE SCALE GENOMIC DNA]</scope>
    <source>
        <strain evidence="2 3">TRM65318</strain>
    </source>
</reference>
<proteinExistence type="predicted"/>
<gene>
    <name evidence="2" type="ORF">IHE71_09980</name>
</gene>
<feature type="chain" id="PRO_5045754822" evidence="1">
    <location>
        <begin position="21"/>
        <end position="233"/>
    </location>
</feature>
<accession>A0ABR9MXD2</accession>
<protein>
    <submittedName>
        <fullName evidence="2">Uncharacterized protein</fullName>
    </submittedName>
</protein>
<organism evidence="2 3">
    <name type="scientific">Myceligenerans pegani</name>
    <dbReference type="NCBI Taxonomy" id="2776917"/>
    <lineage>
        <taxon>Bacteria</taxon>
        <taxon>Bacillati</taxon>
        <taxon>Actinomycetota</taxon>
        <taxon>Actinomycetes</taxon>
        <taxon>Micrococcales</taxon>
        <taxon>Promicromonosporaceae</taxon>
        <taxon>Myceligenerans</taxon>
    </lineage>
</organism>
<sequence>MIAVACVGVVALISPTAASASVEPGPSETVQPLAAADEARVQRNLEELGIDDTTGSRLLSMLQRGELPGSATGEDEIDSWTEKRDGGIATVLEYADGSRRIVGVRPVDPGVEALVTHNCEEPQGAGYWVWGPCEIYSQDMISYAGFTASWVYTADHERFPAEIRDPVGETCYGVFITVTECELDIERLVADPPLPARVTLDYTWEALDGIAGGSGSFWLNVEPGYWYIDESQG</sequence>
<name>A0ABR9MXD2_9MICO</name>
<dbReference type="RefSeq" id="WP_192862605.1">
    <property type="nucleotide sequence ID" value="NZ_JADAQT010000077.1"/>
</dbReference>
<evidence type="ECO:0000313" key="3">
    <source>
        <dbReference type="Proteomes" id="UP000625527"/>
    </source>
</evidence>